<organism evidence="1 2">
    <name type="scientific">Gordonia terrae</name>
    <dbReference type="NCBI Taxonomy" id="2055"/>
    <lineage>
        <taxon>Bacteria</taxon>
        <taxon>Bacillati</taxon>
        <taxon>Actinomycetota</taxon>
        <taxon>Actinomycetes</taxon>
        <taxon>Mycobacteriales</taxon>
        <taxon>Gordoniaceae</taxon>
        <taxon>Gordonia</taxon>
    </lineage>
</organism>
<gene>
    <name evidence="1" type="ORF">CYJ73_08145</name>
</gene>
<protein>
    <submittedName>
        <fullName evidence="1">Maleate cis-trans isomerase</fullName>
    </submittedName>
</protein>
<dbReference type="PANTHER" id="PTHR40267">
    <property type="entry name" value="BLR3294 PROTEIN"/>
    <property type="match status" value="1"/>
</dbReference>
<evidence type="ECO:0000313" key="2">
    <source>
        <dbReference type="Proteomes" id="UP000234662"/>
    </source>
</evidence>
<dbReference type="GO" id="GO:0016853">
    <property type="term" value="F:isomerase activity"/>
    <property type="evidence" value="ECO:0007669"/>
    <property type="project" value="UniProtKB-KW"/>
</dbReference>
<name>A0A2I1RAW7_9ACTN</name>
<dbReference type="STRING" id="2055.BCM27_21095"/>
<proteinExistence type="predicted"/>
<dbReference type="EMBL" id="PKJC01000004">
    <property type="protein sequence ID" value="PKZ66259.1"/>
    <property type="molecule type" value="Genomic_DNA"/>
</dbReference>
<reference evidence="1 2" key="1">
    <citation type="submission" date="2017-12" db="EMBL/GenBank/DDBJ databases">
        <title>Phylogenetic diversity of female urinary microbiome.</title>
        <authorList>
            <person name="Thomas-White K."/>
            <person name="Wolfe A.J."/>
        </authorList>
    </citation>
    <scope>NUCLEOTIDE SEQUENCE [LARGE SCALE GENOMIC DNA]</scope>
    <source>
        <strain evidence="1 2">UMB0777</strain>
    </source>
</reference>
<dbReference type="RefSeq" id="WP_101819874.1">
    <property type="nucleotide sequence ID" value="NZ_PKJC01000004.1"/>
</dbReference>
<dbReference type="Gene3D" id="3.40.50.12500">
    <property type="match status" value="1"/>
</dbReference>
<accession>A0A2I1RAW7</accession>
<dbReference type="PANTHER" id="PTHR40267:SF1">
    <property type="entry name" value="BLR3294 PROTEIN"/>
    <property type="match status" value="1"/>
</dbReference>
<dbReference type="InterPro" id="IPR053714">
    <property type="entry name" value="Iso_Racemase_Enz_sf"/>
</dbReference>
<evidence type="ECO:0000313" key="1">
    <source>
        <dbReference type="EMBL" id="PKZ66259.1"/>
    </source>
</evidence>
<comment type="caution">
    <text evidence="1">The sequence shown here is derived from an EMBL/GenBank/DDBJ whole genome shotgun (WGS) entry which is preliminary data.</text>
</comment>
<dbReference type="Pfam" id="PF17645">
    <property type="entry name" value="Amdase"/>
    <property type="match status" value="1"/>
</dbReference>
<keyword evidence="1" id="KW-0413">Isomerase</keyword>
<dbReference type="AlphaFoldDB" id="A0A2I1RAW7"/>
<dbReference type="Proteomes" id="UP000234662">
    <property type="component" value="Unassembled WGS sequence"/>
</dbReference>
<dbReference type="InterPro" id="IPR026286">
    <property type="entry name" value="MaiA/AMDase"/>
</dbReference>
<sequence>MTTTVAMLYPGNAAEDDFALIEAAIGAVEPHSEVRLPVVITEVDSDDHTVEAMTAVGEQDRLFDGVRRAHAHHPSALMWACTSGSFVYGFDGARRQAADVAGKSGRPASSTSLAFVAACRHLGLSRVAIAATYPEPLASRFTGFLADADVEVVALRANDIGTAAEAGMFDGDGLFEMLSAADSGSAQAILVPDTALHTAMWVVDLEAKFGKPVLTANQVTAWEGLRLTGLTVDVPRLGSLFTSPPGPLAG</sequence>